<organism evidence="3 4">
    <name type="scientific">Termitidicoccus mucosus</name>
    <dbReference type="NCBI Taxonomy" id="1184151"/>
    <lineage>
        <taxon>Bacteria</taxon>
        <taxon>Pseudomonadati</taxon>
        <taxon>Verrucomicrobiota</taxon>
        <taxon>Opitutia</taxon>
        <taxon>Opitutales</taxon>
        <taxon>Opitutaceae</taxon>
        <taxon>Termitidicoccus</taxon>
    </lineage>
</organism>
<evidence type="ECO:0000313" key="4">
    <source>
        <dbReference type="Proteomes" id="UP000078486"/>
    </source>
</evidence>
<dbReference type="Pfam" id="PF13472">
    <property type="entry name" value="Lipase_GDSL_2"/>
    <property type="match status" value="1"/>
</dbReference>
<comment type="caution">
    <text evidence="3">The sequence shown here is derived from an EMBL/GenBank/DDBJ whole genome shotgun (WGS) entry which is preliminary data.</text>
</comment>
<dbReference type="PANTHER" id="PTHR30383">
    <property type="entry name" value="THIOESTERASE 1/PROTEASE 1/LYSOPHOSPHOLIPASE L1"/>
    <property type="match status" value="1"/>
</dbReference>
<keyword evidence="1" id="KW-0732">Signal</keyword>
<sequence>MRTRILASLLLFLLAPLAQQAAPLLLRPGDKLAVCGDSITEQKRYSVFIEDYLLACQPAANLSAIQFGWGGDTTWGFLSRLHQNVAPFRPTVAATCFGMNDGGYLPVAQAGERLDRYRQSLDGIVANFKAAGVRDIVVGSPGVVDTGTFRRLSPDAYNETLAALGDIAREVAEKHGARFADVHGAMLAAMKKAKAKYGPDHPVAGGDGVHPGANGHLVMAYAFLKALGCDGDIGAITWDCAAGRATATGGHRVLAATRTAVELESTRYPFCFFDGGGDIASARRMVEFLPFNDDLNRYTLVVKNAPAPRVKVTWGKAAREFAAADLERGINLAAEFLDNPFCDAFARVHETVMAQQAYETDAVKILLTSLPVWTKHFPGEEKNTAARQELILKKSAALVAESKASVSPVRHTLAIEAL</sequence>
<feature type="domain" description="SGNH hydrolase-type esterase" evidence="2">
    <location>
        <begin position="35"/>
        <end position="216"/>
    </location>
</feature>
<evidence type="ECO:0000256" key="1">
    <source>
        <dbReference type="SAM" id="SignalP"/>
    </source>
</evidence>
<dbReference type="InterPro" id="IPR036514">
    <property type="entry name" value="SGNH_hydro_sf"/>
</dbReference>
<evidence type="ECO:0000313" key="3">
    <source>
        <dbReference type="EMBL" id="OAM88897.1"/>
    </source>
</evidence>
<name>A0A178II46_9BACT</name>
<dbReference type="PANTHER" id="PTHR30383:SF5">
    <property type="entry name" value="SGNH HYDROLASE-TYPE ESTERASE DOMAIN-CONTAINING PROTEIN"/>
    <property type="match status" value="1"/>
</dbReference>
<dbReference type="STRING" id="1184151.AW736_15400"/>
<dbReference type="AlphaFoldDB" id="A0A178II46"/>
<dbReference type="Proteomes" id="UP000078486">
    <property type="component" value="Unassembled WGS sequence"/>
</dbReference>
<accession>A0A178II46</accession>
<dbReference type="InterPro" id="IPR013830">
    <property type="entry name" value="SGNH_hydro"/>
</dbReference>
<dbReference type="GO" id="GO:0004622">
    <property type="term" value="F:phosphatidylcholine lysophospholipase activity"/>
    <property type="evidence" value="ECO:0007669"/>
    <property type="project" value="TreeGrafter"/>
</dbReference>
<keyword evidence="4" id="KW-1185">Reference proteome</keyword>
<reference evidence="3 4" key="1">
    <citation type="submission" date="2016-01" db="EMBL/GenBank/DDBJ databases">
        <title>High potential of lignocellulose degradation of a new Verrucomicrobia species.</title>
        <authorList>
            <person name="Wang Y."/>
            <person name="Shi Y."/>
            <person name="Qiu Z."/>
            <person name="Liu S."/>
            <person name="Yang H."/>
        </authorList>
    </citation>
    <scope>NUCLEOTIDE SEQUENCE [LARGE SCALE GENOMIC DNA]</scope>
    <source>
        <strain evidence="3 4">TSB47</strain>
    </source>
</reference>
<dbReference type="InterPro" id="IPR051532">
    <property type="entry name" value="Ester_Hydrolysis_Enzymes"/>
</dbReference>
<dbReference type="OrthoDB" id="186847at2"/>
<dbReference type="CDD" id="cd01834">
    <property type="entry name" value="SGNH_hydrolase_like_2"/>
    <property type="match status" value="1"/>
</dbReference>
<dbReference type="SUPFAM" id="SSF52266">
    <property type="entry name" value="SGNH hydrolase"/>
    <property type="match status" value="1"/>
</dbReference>
<dbReference type="RefSeq" id="WP_068771205.1">
    <property type="nucleotide sequence ID" value="NZ_CP109796.1"/>
</dbReference>
<feature type="signal peptide" evidence="1">
    <location>
        <begin position="1"/>
        <end position="21"/>
    </location>
</feature>
<proteinExistence type="predicted"/>
<dbReference type="EMBL" id="LRRQ01000118">
    <property type="protein sequence ID" value="OAM88897.1"/>
    <property type="molecule type" value="Genomic_DNA"/>
</dbReference>
<evidence type="ECO:0000259" key="2">
    <source>
        <dbReference type="Pfam" id="PF13472"/>
    </source>
</evidence>
<feature type="chain" id="PRO_5008088849" description="SGNH hydrolase-type esterase domain-containing protein" evidence="1">
    <location>
        <begin position="22"/>
        <end position="418"/>
    </location>
</feature>
<gene>
    <name evidence="3" type="ORF">AW736_15400</name>
</gene>
<protein>
    <recommendedName>
        <fullName evidence="2">SGNH hydrolase-type esterase domain-containing protein</fullName>
    </recommendedName>
</protein>
<dbReference type="Gene3D" id="3.40.50.1110">
    <property type="entry name" value="SGNH hydrolase"/>
    <property type="match status" value="1"/>
</dbReference>